<feature type="compositionally biased region" description="Low complexity" evidence="1">
    <location>
        <begin position="39"/>
        <end position="51"/>
    </location>
</feature>
<name>A0A0C9XZ24_9AGAR</name>
<sequence length="111" mass="12190">MNLSNHSFVASERVGGRYLIDPRHTTSSPANHGFAQEQHSFSSHASSALSVSHDRHGLSRATTYVRNSVCRQGHLLDDPPPGQKPSQSLPILVKLAIYGSPRKSLTLQEIY</sequence>
<evidence type="ECO:0000313" key="3">
    <source>
        <dbReference type="Proteomes" id="UP000054477"/>
    </source>
</evidence>
<feature type="region of interest" description="Disordered" evidence="1">
    <location>
        <begin position="19"/>
        <end position="57"/>
    </location>
</feature>
<proteinExistence type="predicted"/>
<dbReference type="Proteomes" id="UP000054477">
    <property type="component" value="Unassembled WGS sequence"/>
</dbReference>
<reference evidence="3" key="2">
    <citation type="submission" date="2015-01" db="EMBL/GenBank/DDBJ databases">
        <title>Evolutionary Origins and Diversification of the Mycorrhizal Mutualists.</title>
        <authorList>
            <consortium name="DOE Joint Genome Institute"/>
            <consortium name="Mycorrhizal Genomics Consortium"/>
            <person name="Kohler A."/>
            <person name="Kuo A."/>
            <person name="Nagy L.G."/>
            <person name="Floudas D."/>
            <person name="Copeland A."/>
            <person name="Barry K.W."/>
            <person name="Cichocki N."/>
            <person name="Veneault-Fourrey C."/>
            <person name="LaButti K."/>
            <person name="Lindquist E.A."/>
            <person name="Lipzen A."/>
            <person name="Lundell T."/>
            <person name="Morin E."/>
            <person name="Murat C."/>
            <person name="Riley R."/>
            <person name="Ohm R."/>
            <person name="Sun H."/>
            <person name="Tunlid A."/>
            <person name="Henrissat B."/>
            <person name="Grigoriev I.V."/>
            <person name="Hibbett D.S."/>
            <person name="Martin F."/>
        </authorList>
    </citation>
    <scope>NUCLEOTIDE SEQUENCE [LARGE SCALE GENOMIC DNA]</scope>
    <source>
        <strain evidence="3">LaAM-08-1</strain>
    </source>
</reference>
<organism evidence="2 3">
    <name type="scientific">Laccaria amethystina LaAM-08-1</name>
    <dbReference type="NCBI Taxonomy" id="1095629"/>
    <lineage>
        <taxon>Eukaryota</taxon>
        <taxon>Fungi</taxon>
        <taxon>Dikarya</taxon>
        <taxon>Basidiomycota</taxon>
        <taxon>Agaricomycotina</taxon>
        <taxon>Agaricomycetes</taxon>
        <taxon>Agaricomycetidae</taxon>
        <taxon>Agaricales</taxon>
        <taxon>Agaricineae</taxon>
        <taxon>Hydnangiaceae</taxon>
        <taxon>Laccaria</taxon>
    </lineage>
</organism>
<reference evidence="2 3" key="1">
    <citation type="submission" date="2014-04" db="EMBL/GenBank/DDBJ databases">
        <authorList>
            <consortium name="DOE Joint Genome Institute"/>
            <person name="Kuo A."/>
            <person name="Kohler A."/>
            <person name="Nagy L.G."/>
            <person name="Floudas D."/>
            <person name="Copeland A."/>
            <person name="Barry K.W."/>
            <person name="Cichocki N."/>
            <person name="Veneault-Fourrey C."/>
            <person name="LaButti K."/>
            <person name="Lindquist E.A."/>
            <person name="Lipzen A."/>
            <person name="Lundell T."/>
            <person name="Morin E."/>
            <person name="Murat C."/>
            <person name="Sun H."/>
            <person name="Tunlid A."/>
            <person name="Henrissat B."/>
            <person name="Grigoriev I.V."/>
            <person name="Hibbett D.S."/>
            <person name="Martin F."/>
            <person name="Nordberg H.P."/>
            <person name="Cantor M.N."/>
            <person name="Hua S.X."/>
        </authorList>
    </citation>
    <scope>NUCLEOTIDE SEQUENCE [LARGE SCALE GENOMIC DNA]</scope>
    <source>
        <strain evidence="2 3">LaAM-08-1</strain>
    </source>
</reference>
<keyword evidence="3" id="KW-1185">Reference proteome</keyword>
<protein>
    <submittedName>
        <fullName evidence="2">Uncharacterized protein</fullName>
    </submittedName>
</protein>
<evidence type="ECO:0000256" key="1">
    <source>
        <dbReference type="SAM" id="MobiDB-lite"/>
    </source>
</evidence>
<dbReference type="HOGENOM" id="CLU_2158835_0_0_1"/>
<gene>
    <name evidence="2" type="ORF">K443DRAFT_501856</name>
</gene>
<accession>A0A0C9XZ24</accession>
<dbReference type="AlphaFoldDB" id="A0A0C9XZ24"/>
<dbReference type="EMBL" id="KN838585">
    <property type="protein sequence ID" value="KIK02942.1"/>
    <property type="molecule type" value="Genomic_DNA"/>
</dbReference>
<evidence type="ECO:0000313" key="2">
    <source>
        <dbReference type="EMBL" id="KIK02942.1"/>
    </source>
</evidence>